<dbReference type="PANTHER" id="PTHR45629:SF7">
    <property type="entry name" value="DNA EXCISION REPAIR PROTEIN ERCC-6-RELATED"/>
    <property type="match status" value="1"/>
</dbReference>
<dbReference type="SUPFAM" id="SSF52540">
    <property type="entry name" value="P-loop containing nucleoside triphosphate hydrolases"/>
    <property type="match status" value="1"/>
</dbReference>
<dbReference type="EMBL" id="GDID01005621">
    <property type="protein sequence ID" value="JAP90985.1"/>
    <property type="molecule type" value="Transcribed_RNA"/>
</dbReference>
<dbReference type="InterPro" id="IPR038718">
    <property type="entry name" value="SNF2-like_sf"/>
</dbReference>
<sequence length="92" mass="10733">CFTLSVLFAKNLIRFALVIVPKTIIEQWKSHFTQWCPNINVCLYQGAKRMENLQQLIQSKRGVVLSTYRTADIDAADLQRILLNNQQKFYTL</sequence>
<dbReference type="InterPro" id="IPR027417">
    <property type="entry name" value="P-loop_NTPase"/>
</dbReference>
<evidence type="ECO:0000256" key="1">
    <source>
        <dbReference type="SAM" id="SignalP"/>
    </source>
</evidence>
<name>A0A146K546_9EUKA</name>
<evidence type="ECO:0000259" key="2">
    <source>
        <dbReference type="Pfam" id="PF00176"/>
    </source>
</evidence>
<gene>
    <name evidence="3" type="ORF">TPC1_17537</name>
</gene>
<proteinExistence type="predicted"/>
<feature type="signal peptide" evidence="1">
    <location>
        <begin position="1"/>
        <end position="18"/>
    </location>
</feature>
<feature type="non-terminal residue" evidence="3">
    <location>
        <position position="1"/>
    </location>
</feature>
<accession>A0A146K546</accession>
<dbReference type="AlphaFoldDB" id="A0A146K546"/>
<dbReference type="PANTHER" id="PTHR45629">
    <property type="entry name" value="SNF2/RAD54 FAMILY MEMBER"/>
    <property type="match status" value="1"/>
</dbReference>
<dbReference type="InterPro" id="IPR000330">
    <property type="entry name" value="SNF2_N"/>
</dbReference>
<keyword evidence="1" id="KW-0732">Signal</keyword>
<dbReference type="Gene3D" id="3.40.50.10810">
    <property type="entry name" value="Tandem AAA-ATPase domain"/>
    <property type="match status" value="1"/>
</dbReference>
<feature type="non-terminal residue" evidence="3">
    <location>
        <position position="92"/>
    </location>
</feature>
<feature type="domain" description="SNF2 N-terminal" evidence="2">
    <location>
        <begin position="16"/>
        <end position="79"/>
    </location>
</feature>
<reference evidence="3" key="1">
    <citation type="submission" date="2015-07" db="EMBL/GenBank/DDBJ databases">
        <title>Adaptation to a free-living lifestyle via gene acquisitions in the diplomonad Trepomonas sp. PC1.</title>
        <authorList>
            <person name="Xu F."/>
            <person name="Jerlstrom-Hultqvist J."/>
            <person name="Kolisko M."/>
            <person name="Simpson A.G.B."/>
            <person name="Roger A.J."/>
            <person name="Svard S.G."/>
            <person name="Andersson J.O."/>
        </authorList>
    </citation>
    <scope>NUCLEOTIDE SEQUENCE</scope>
    <source>
        <strain evidence="3">PC1</strain>
    </source>
</reference>
<organism evidence="3">
    <name type="scientific">Trepomonas sp. PC1</name>
    <dbReference type="NCBI Taxonomy" id="1076344"/>
    <lineage>
        <taxon>Eukaryota</taxon>
        <taxon>Metamonada</taxon>
        <taxon>Diplomonadida</taxon>
        <taxon>Hexamitidae</taxon>
        <taxon>Hexamitinae</taxon>
        <taxon>Trepomonas</taxon>
    </lineage>
</organism>
<dbReference type="GO" id="GO:0015616">
    <property type="term" value="F:DNA translocase activity"/>
    <property type="evidence" value="ECO:0007669"/>
    <property type="project" value="TreeGrafter"/>
</dbReference>
<evidence type="ECO:0000313" key="3">
    <source>
        <dbReference type="EMBL" id="JAP90985.1"/>
    </source>
</evidence>
<protein>
    <submittedName>
        <fullName evidence="3">DNA repair and recombination protein Rhp26p</fullName>
    </submittedName>
</protein>
<dbReference type="Pfam" id="PF00176">
    <property type="entry name" value="SNF2-rel_dom"/>
    <property type="match status" value="1"/>
</dbReference>
<feature type="chain" id="PRO_5007526556" evidence="1">
    <location>
        <begin position="19"/>
        <end position="92"/>
    </location>
</feature>
<dbReference type="GO" id="GO:0005524">
    <property type="term" value="F:ATP binding"/>
    <property type="evidence" value="ECO:0007669"/>
    <property type="project" value="InterPro"/>
</dbReference>
<dbReference type="InterPro" id="IPR050496">
    <property type="entry name" value="SNF2_RAD54_helicase_repair"/>
</dbReference>